<gene>
    <name evidence="4" type="ORF">HAX54_026462</name>
</gene>
<evidence type="ECO:0000256" key="1">
    <source>
        <dbReference type="ARBA" id="ARBA00004479"/>
    </source>
</evidence>
<feature type="non-terminal residue" evidence="4">
    <location>
        <position position="1"/>
    </location>
</feature>
<evidence type="ECO:0000313" key="5">
    <source>
        <dbReference type="Proteomes" id="UP000823775"/>
    </source>
</evidence>
<evidence type="ECO:0000256" key="2">
    <source>
        <dbReference type="ARBA" id="ARBA00022614"/>
    </source>
</evidence>
<dbReference type="Proteomes" id="UP000823775">
    <property type="component" value="Unassembled WGS sequence"/>
</dbReference>
<protein>
    <submittedName>
        <fullName evidence="4">Uncharacterized protein</fullName>
    </submittedName>
</protein>
<dbReference type="Pfam" id="PF00560">
    <property type="entry name" value="LRR_1"/>
    <property type="match status" value="2"/>
</dbReference>
<comment type="subcellular location">
    <subcellularLocation>
        <location evidence="1">Membrane</location>
        <topology evidence="1">Single-pass type I membrane protein</topology>
    </subcellularLocation>
</comment>
<dbReference type="PANTHER" id="PTHR48006:SF101">
    <property type="entry name" value="PROTEIN KINASE DOMAIN-CONTAINING PROTEIN"/>
    <property type="match status" value="1"/>
</dbReference>
<keyword evidence="5" id="KW-1185">Reference proteome</keyword>
<keyword evidence="3" id="KW-0677">Repeat</keyword>
<dbReference type="InterPro" id="IPR025875">
    <property type="entry name" value="Leu-rich_rpt_4"/>
</dbReference>
<dbReference type="Pfam" id="PF12799">
    <property type="entry name" value="LRR_4"/>
    <property type="match status" value="1"/>
</dbReference>
<reference evidence="4 5" key="1">
    <citation type="journal article" date="2021" name="BMC Genomics">
        <title>Datura genome reveals duplications of psychoactive alkaloid biosynthetic genes and high mutation rate following tissue culture.</title>
        <authorList>
            <person name="Rajewski A."/>
            <person name="Carter-House D."/>
            <person name="Stajich J."/>
            <person name="Litt A."/>
        </authorList>
    </citation>
    <scope>NUCLEOTIDE SEQUENCE [LARGE SCALE GENOMIC DNA]</scope>
    <source>
        <strain evidence="4">AR-01</strain>
    </source>
</reference>
<accession>A0ABS8Y827</accession>
<dbReference type="Pfam" id="PF13855">
    <property type="entry name" value="LRR_8"/>
    <property type="match status" value="1"/>
</dbReference>
<proteinExistence type="predicted"/>
<dbReference type="SUPFAM" id="SSF52058">
    <property type="entry name" value="L domain-like"/>
    <property type="match status" value="1"/>
</dbReference>
<organism evidence="4 5">
    <name type="scientific">Datura stramonium</name>
    <name type="common">Jimsonweed</name>
    <name type="synonym">Common thornapple</name>
    <dbReference type="NCBI Taxonomy" id="4076"/>
    <lineage>
        <taxon>Eukaryota</taxon>
        <taxon>Viridiplantae</taxon>
        <taxon>Streptophyta</taxon>
        <taxon>Embryophyta</taxon>
        <taxon>Tracheophyta</taxon>
        <taxon>Spermatophyta</taxon>
        <taxon>Magnoliopsida</taxon>
        <taxon>eudicotyledons</taxon>
        <taxon>Gunneridae</taxon>
        <taxon>Pentapetalae</taxon>
        <taxon>asterids</taxon>
        <taxon>lamiids</taxon>
        <taxon>Solanales</taxon>
        <taxon>Solanaceae</taxon>
        <taxon>Solanoideae</taxon>
        <taxon>Datureae</taxon>
        <taxon>Datura</taxon>
    </lineage>
</organism>
<comment type="caution">
    <text evidence="4">The sequence shown here is derived from an EMBL/GenBank/DDBJ whole genome shotgun (WGS) entry which is preliminary data.</text>
</comment>
<dbReference type="InterPro" id="IPR051824">
    <property type="entry name" value="LRR_Rcpt-Like_S/T_Kinase"/>
</dbReference>
<sequence length="259" mass="29167">LLKGQDLAGVLPPSLVKLPYLTKIDLSCNYLSGTIPPEWASMKLEYMSVMLNQLSGPIPKYLGNMTTLHYMRLENNMFNGTIPKELGDMINLQTLILSFNNLTGKLPEELNKLTNLKQLRLRGNNFTGTLPSFESFKTLQRLEIQAAGFKGPISPRISVSTQMIELRITDLTGSASEFPLLENMTSLTRLILRNCNISGKIPAYIANMHKLKILDLSFNRLEGQIPNLEGLKKLDYLYLIGNRLTGPIPDWIRSRDSKQ</sequence>
<dbReference type="Gene3D" id="3.80.10.10">
    <property type="entry name" value="Ribonuclease Inhibitor"/>
    <property type="match status" value="3"/>
</dbReference>
<evidence type="ECO:0000313" key="4">
    <source>
        <dbReference type="EMBL" id="MCE5166785.1"/>
    </source>
</evidence>
<evidence type="ECO:0000256" key="3">
    <source>
        <dbReference type="ARBA" id="ARBA00022737"/>
    </source>
</evidence>
<dbReference type="PROSITE" id="PS51450">
    <property type="entry name" value="LRR"/>
    <property type="match status" value="1"/>
</dbReference>
<name>A0ABS8Y827_DATST</name>
<keyword evidence="2" id="KW-0433">Leucine-rich repeat</keyword>
<dbReference type="EMBL" id="JACEIK010032091">
    <property type="protein sequence ID" value="MCE5166785.1"/>
    <property type="molecule type" value="Genomic_DNA"/>
</dbReference>
<dbReference type="InterPro" id="IPR001611">
    <property type="entry name" value="Leu-rich_rpt"/>
</dbReference>
<dbReference type="InterPro" id="IPR032675">
    <property type="entry name" value="LRR_dom_sf"/>
</dbReference>
<dbReference type="PANTHER" id="PTHR48006">
    <property type="entry name" value="LEUCINE-RICH REPEAT-CONTAINING PROTEIN DDB_G0281931-RELATED"/>
    <property type="match status" value="1"/>
</dbReference>